<evidence type="ECO:0000313" key="3">
    <source>
        <dbReference type="Proteomes" id="UP000179129"/>
    </source>
</evidence>
<dbReference type="AlphaFoldDB" id="A0A1F5YYX3"/>
<feature type="non-terminal residue" evidence="2">
    <location>
        <position position="1"/>
    </location>
</feature>
<dbReference type="Pfam" id="PF00248">
    <property type="entry name" value="Aldo_ket_red"/>
    <property type="match status" value="1"/>
</dbReference>
<organism evidence="2 3">
    <name type="scientific">Candidatus Glassbacteria bacterium RIFCSPLOWO2_12_FULL_58_11</name>
    <dbReference type="NCBI Taxonomy" id="1817867"/>
    <lineage>
        <taxon>Bacteria</taxon>
        <taxon>Candidatus Glassiibacteriota</taxon>
    </lineage>
</organism>
<dbReference type="Gene3D" id="3.20.20.100">
    <property type="entry name" value="NADP-dependent oxidoreductase domain"/>
    <property type="match status" value="1"/>
</dbReference>
<dbReference type="InterPro" id="IPR023210">
    <property type="entry name" value="NADP_OxRdtase_dom"/>
</dbReference>
<dbReference type="EMBL" id="MFIX01000063">
    <property type="protein sequence ID" value="OGG05326.1"/>
    <property type="molecule type" value="Genomic_DNA"/>
</dbReference>
<reference evidence="2 3" key="1">
    <citation type="journal article" date="2016" name="Nat. Commun.">
        <title>Thousands of microbial genomes shed light on interconnected biogeochemical processes in an aquifer system.</title>
        <authorList>
            <person name="Anantharaman K."/>
            <person name="Brown C.T."/>
            <person name="Hug L.A."/>
            <person name="Sharon I."/>
            <person name="Castelle C.J."/>
            <person name="Probst A.J."/>
            <person name="Thomas B.C."/>
            <person name="Singh A."/>
            <person name="Wilkins M.J."/>
            <person name="Karaoz U."/>
            <person name="Brodie E.L."/>
            <person name="Williams K.H."/>
            <person name="Hubbard S.S."/>
            <person name="Banfield J.F."/>
        </authorList>
    </citation>
    <scope>NUCLEOTIDE SEQUENCE [LARGE SCALE GENOMIC DNA]</scope>
</reference>
<dbReference type="InterPro" id="IPR053135">
    <property type="entry name" value="AKR2_Oxidoreductase"/>
</dbReference>
<dbReference type="PANTHER" id="PTHR43312">
    <property type="entry name" value="D-THREO-ALDOSE 1-DEHYDROGENASE"/>
    <property type="match status" value="1"/>
</dbReference>
<dbReference type="SUPFAM" id="SSF51430">
    <property type="entry name" value="NAD(P)-linked oxidoreductase"/>
    <property type="match status" value="1"/>
</dbReference>
<dbReference type="InterPro" id="IPR036812">
    <property type="entry name" value="NAD(P)_OxRdtase_dom_sf"/>
</dbReference>
<gene>
    <name evidence="2" type="ORF">A3F83_16025</name>
</gene>
<feature type="domain" description="NADP-dependent oxidoreductase" evidence="1">
    <location>
        <begin position="25"/>
        <end position="210"/>
    </location>
</feature>
<sequence length="301" mass="33434">KKMLGRTGMNVSILALGGGSALSMVKKDEDALALIDLARRKGVNYFDSGSDYDNGKSEMRLGEALAPYRKDVYLSTKYSPSKSPDEIRKNFETSLKRFRTDYLDNANMHGLTKPTDAELMFTSGALETLVKLKEEGVVKHIGVTNHRPIPCVEAMKRFQFDSVSMATNATRMHFLDEFAGPAEGSFEDAAIPLGLEQGIGIWAFKVTGQRRLIQQKDEPDKAPGLELIRYAYSLPVHGVILGMSTLEQVESAAKLASSFKPMTKEEMKYWNDRLAPNATPLTLDYLREGYVDDGGWRAHLA</sequence>
<proteinExistence type="predicted"/>
<evidence type="ECO:0000313" key="2">
    <source>
        <dbReference type="EMBL" id="OGG05326.1"/>
    </source>
</evidence>
<comment type="caution">
    <text evidence="2">The sequence shown here is derived from an EMBL/GenBank/DDBJ whole genome shotgun (WGS) entry which is preliminary data.</text>
</comment>
<dbReference type="STRING" id="1817867.A3F83_16025"/>
<name>A0A1F5YYX3_9BACT</name>
<dbReference type="PANTHER" id="PTHR43312:SF1">
    <property type="entry name" value="NADP-DEPENDENT OXIDOREDUCTASE DOMAIN-CONTAINING PROTEIN"/>
    <property type="match status" value="1"/>
</dbReference>
<dbReference type="CDD" id="cd19100">
    <property type="entry name" value="AKR_unchar"/>
    <property type="match status" value="1"/>
</dbReference>
<evidence type="ECO:0000259" key="1">
    <source>
        <dbReference type="Pfam" id="PF00248"/>
    </source>
</evidence>
<accession>A0A1F5YYX3</accession>
<dbReference type="Proteomes" id="UP000179129">
    <property type="component" value="Unassembled WGS sequence"/>
</dbReference>
<protein>
    <recommendedName>
        <fullName evidence="1">NADP-dependent oxidoreductase domain-containing protein</fullName>
    </recommendedName>
</protein>